<feature type="transmembrane region" description="Helical" evidence="1">
    <location>
        <begin position="66"/>
        <end position="88"/>
    </location>
</feature>
<dbReference type="Proteomes" id="UP000075243">
    <property type="component" value="Chromosome 11"/>
</dbReference>
<protein>
    <submittedName>
        <fullName evidence="2">Uncharacterized protein</fullName>
    </submittedName>
</protein>
<name>A0A151SJZ3_CAJCA</name>
<dbReference type="GO" id="GO:0005737">
    <property type="term" value="C:cytoplasm"/>
    <property type="evidence" value="ECO:0007669"/>
    <property type="project" value="TreeGrafter"/>
</dbReference>
<proteinExistence type="predicted"/>
<evidence type="ECO:0000256" key="1">
    <source>
        <dbReference type="SAM" id="Phobius"/>
    </source>
</evidence>
<keyword evidence="1" id="KW-0812">Transmembrane</keyword>
<evidence type="ECO:0000313" key="2">
    <source>
        <dbReference type="EMBL" id="KYP55061.1"/>
    </source>
</evidence>
<dbReference type="EMBL" id="CM003613">
    <property type="protein sequence ID" value="KYP55061.1"/>
    <property type="molecule type" value="Genomic_DNA"/>
</dbReference>
<accession>A0A151SJZ3</accession>
<evidence type="ECO:0000313" key="3">
    <source>
        <dbReference type="Proteomes" id="UP000075243"/>
    </source>
</evidence>
<dbReference type="OMA" id="DAGCMIS"/>
<dbReference type="GO" id="GO:1905897">
    <property type="term" value="P:regulation of response to endoplasmic reticulum stress"/>
    <property type="evidence" value="ECO:0007669"/>
    <property type="project" value="TreeGrafter"/>
</dbReference>
<dbReference type="STRING" id="3821.A0A151SJZ3"/>
<keyword evidence="1" id="KW-1133">Transmembrane helix</keyword>
<keyword evidence="3" id="KW-1185">Reference proteome</keyword>
<dbReference type="AlphaFoldDB" id="A0A151SJZ3"/>
<organism evidence="2 3">
    <name type="scientific">Cajanus cajan</name>
    <name type="common">Pigeon pea</name>
    <name type="synonym">Cajanus indicus</name>
    <dbReference type="NCBI Taxonomy" id="3821"/>
    <lineage>
        <taxon>Eukaryota</taxon>
        <taxon>Viridiplantae</taxon>
        <taxon>Streptophyta</taxon>
        <taxon>Embryophyta</taxon>
        <taxon>Tracheophyta</taxon>
        <taxon>Spermatophyta</taxon>
        <taxon>Magnoliopsida</taxon>
        <taxon>eudicotyledons</taxon>
        <taxon>Gunneridae</taxon>
        <taxon>Pentapetalae</taxon>
        <taxon>rosids</taxon>
        <taxon>fabids</taxon>
        <taxon>Fabales</taxon>
        <taxon>Fabaceae</taxon>
        <taxon>Papilionoideae</taxon>
        <taxon>50 kb inversion clade</taxon>
        <taxon>NPAAA clade</taxon>
        <taxon>indigoferoid/millettioid clade</taxon>
        <taxon>Phaseoleae</taxon>
        <taxon>Cajanus</taxon>
    </lineage>
</organism>
<reference evidence="2 3" key="1">
    <citation type="journal article" date="2012" name="Nat. Biotechnol.">
        <title>Draft genome sequence of pigeonpea (Cajanus cajan), an orphan legume crop of resource-poor farmers.</title>
        <authorList>
            <person name="Varshney R.K."/>
            <person name="Chen W."/>
            <person name="Li Y."/>
            <person name="Bharti A.K."/>
            <person name="Saxena R.K."/>
            <person name="Schlueter J.A."/>
            <person name="Donoghue M.T."/>
            <person name="Azam S."/>
            <person name="Fan G."/>
            <person name="Whaley A.M."/>
            <person name="Farmer A.D."/>
            <person name="Sheridan J."/>
            <person name="Iwata A."/>
            <person name="Tuteja R."/>
            <person name="Penmetsa R.V."/>
            <person name="Wu W."/>
            <person name="Upadhyaya H.D."/>
            <person name="Yang S.P."/>
            <person name="Shah T."/>
            <person name="Saxena K.B."/>
            <person name="Michael T."/>
            <person name="McCombie W.R."/>
            <person name="Yang B."/>
            <person name="Zhang G."/>
            <person name="Yang H."/>
            <person name="Wang J."/>
            <person name="Spillane C."/>
            <person name="Cook D.R."/>
            <person name="May G.D."/>
            <person name="Xu X."/>
            <person name="Jackson S.A."/>
        </authorList>
    </citation>
    <scope>NUCLEOTIDE SEQUENCE [LARGE SCALE GENOMIC DNA]</scope>
    <source>
        <strain evidence="3">cv. Asha</strain>
    </source>
</reference>
<dbReference type="PANTHER" id="PTHR13325">
    <property type="entry name" value="PROTEASE M50 MEMBRANE-BOUND TRANSCRIPTION FACTOR SITE 2 PROTEASE"/>
    <property type="match status" value="1"/>
</dbReference>
<gene>
    <name evidence="2" type="ORF">KK1_001266</name>
</gene>
<keyword evidence="1" id="KW-0472">Membrane</keyword>
<dbReference type="GO" id="GO:0016020">
    <property type="term" value="C:membrane"/>
    <property type="evidence" value="ECO:0007669"/>
    <property type="project" value="InterPro"/>
</dbReference>
<dbReference type="InterPro" id="IPR001193">
    <property type="entry name" value="MBTPS2"/>
</dbReference>
<dbReference type="GO" id="GO:0004222">
    <property type="term" value="F:metalloendopeptidase activity"/>
    <property type="evidence" value="ECO:0007669"/>
    <property type="project" value="InterPro"/>
</dbReference>
<dbReference type="GO" id="GO:0031293">
    <property type="term" value="P:membrane protein intracellular domain proteolysis"/>
    <property type="evidence" value="ECO:0007669"/>
    <property type="project" value="TreeGrafter"/>
</dbReference>
<dbReference type="Gramene" id="C.cajan_01234.t">
    <property type="protein sequence ID" value="C.cajan_01234.t"/>
    <property type="gene ID" value="C.cajan_01234"/>
</dbReference>
<sequence length="157" mass="17896">MEVEARRIRRFGPQRPTHRTLLPLHASSSSHNVSNTVSCWYCDYKISMFNRPLFHFGRRYSRFFKVWFSIGVGFALSALLGVTLILLWELARTLHLCGGSNKLGSFANTLFFGFPSLQKNDQRSIEAYTNADWSGSITGRRSTLGYCTSVWDNLVTC</sequence>
<dbReference type="PANTHER" id="PTHR13325:SF3">
    <property type="entry name" value="MEMBRANE-BOUND TRANSCRIPTION FACTOR SITE-2 PROTEASE"/>
    <property type="match status" value="1"/>
</dbReference>